<gene>
    <name evidence="1" type="ORF">BCR33DRAFT_853110</name>
</gene>
<comment type="caution">
    <text evidence="1">The sequence shown here is derived from an EMBL/GenBank/DDBJ whole genome shotgun (WGS) entry which is preliminary data.</text>
</comment>
<evidence type="ECO:0000313" key="2">
    <source>
        <dbReference type="Proteomes" id="UP000193642"/>
    </source>
</evidence>
<accession>A0A1Y2BZA7</accession>
<proteinExistence type="predicted"/>
<sequence length="88" mass="9964">MPPTSENTSKRYQQPRMPLMQQFGRFVVPFALGTFVAIEGHAWIVARHQVPSNSPHQTISEQVSEVVQGTVRLLEEAHERYHGVVNVV</sequence>
<reference evidence="1 2" key="1">
    <citation type="submission" date="2016-07" db="EMBL/GenBank/DDBJ databases">
        <title>Pervasive Adenine N6-methylation of Active Genes in Fungi.</title>
        <authorList>
            <consortium name="DOE Joint Genome Institute"/>
            <person name="Mondo S.J."/>
            <person name="Dannebaum R.O."/>
            <person name="Kuo R.C."/>
            <person name="Labutti K."/>
            <person name="Haridas S."/>
            <person name="Kuo A."/>
            <person name="Salamov A."/>
            <person name="Ahrendt S.R."/>
            <person name="Lipzen A."/>
            <person name="Sullivan W."/>
            <person name="Andreopoulos W.B."/>
            <person name="Clum A."/>
            <person name="Lindquist E."/>
            <person name="Daum C."/>
            <person name="Ramamoorthy G.K."/>
            <person name="Gryganskyi A."/>
            <person name="Culley D."/>
            <person name="Magnuson J.K."/>
            <person name="James T.Y."/>
            <person name="O'Malley M.A."/>
            <person name="Stajich J.E."/>
            <person name="Spatafora J.W."/>
            <person name="Visel A."/>
            <person name="Grigoriev I.V."/>
        </authorList>
    </citation>
    <scope>NUCLEOTIDE SEQUENCE [LARGE SCALE GENOMIC DNA]</scope>
    <source>
        <strain evidence="1 2">JEL800</strain>
    </source>
</reference>
<evidence type="ECO:0000313" key="1">
    <source>
        <dbReference type="EMBL" id="ORY40004.1"/>
    </source>
</evidence>
<dbReference type="EMBL" id="MCGO01000037">
    <property type="protein sequence ID" value="ORY40004.1"/>
    <property type="molecule type" value="Genomic_DNA"/>
</dbReference>
<dbReference type="AlphaFoldDB" id="A0A1Y2BZA7"/>
<protein>
    <submittedName>
        <fullName evidence="1">Uncharacterized protein</fullName>
    </submittedName>
</protein>
<name>A0A1Y2BZA7_9FUNG</name>
<dbReference type="Proteomes" id="UP000193642">
    <property type="component" value="Unassembled WGS sequence"/>
</dbReference>
<keyword evidence="2" id="KW-1185">Reference proteome</keyword>
<organism evidence="1 2">
    <name type="scientific">Rhizoclosmatium globosum</name>
    <dbReference type="NCBI Taxonomy" id="329046"/>
    <lineage>
        <taxon>Eukaryota</taxon>
        <taxon>Fungi</taxon>
        <taxon>Fungi incertae sedis</taxon>
        <taxon>Chytridiomycota</taxon>
        <taxon>Chytridiomycota incertae sedis</taxon>
        <taxon>Chytridiomycetes</taxon>
        <taxon>Chytridiales</taxon>
        <taxon>Chytriomycetaceae</taxon>
        <taxon>Rhizoclosmatium</taxon>
    </lineage>
</organism>